<evidence type="ECO:0000313" key="1">
    <source>
        <dbReference type="EMBL" id="QBK87343.1"/>
    </source>
</evidence>
<accession>A0A481YVM2</accession>
<gene>
    <name evidence="1" type="ORF">LCMAC201_02530</name>
</gene>
<reference evidence="1" key="1">
    <citation type="journal article" date="2019" name="MBio">
        <title>Virus Genomes from Deep Sea Sediments Expand the Ocean Megavirome and Support Independent Origins of Viral Gigantism.</title>
        <authorList>
            <person name="Backstrom D."/>
            <person name="Yutin N."/>
            <person name="Jorgensen S.L."/>
            <person name="Dharamshi J."/>
            <person name="Homa F."/>
            <person name="Zaremba-Niedwiedzka K."/>
            <person name="Spang A."/>
            <person name="Wolf Y.I."/>
            <person name="Koonin E.V."/>
            <person name="Ettema T.J."/>
        </authorList>
    </citation>
    <scope>NUCLEOTIDE SEQUENCE</scope>
</reference>
<name>A0A481YVM2_9VIRU</name>
<proteinExistence type="predicted"/>
<organism evidence="1">
    <name type="scientific">Marseillevirus LCMAC201</name>
    <dbReference type="NCBI Taxonomy" id="2506605"/>
    <lineage>
        <taxon>Viruses</taxon>
        <taxon>Varidnaviria</taxon>
        <taxon>Bamfordvirae</taxon>
        <taxon>Nucleocytoviricota</taxon>
        <taxon>Megaviricetes</taxon>
        <taxon>Pimascovirales</taxon>
        <taxon>Pimascovirales incertae sedis</taxon>
        <taxon>Marseilleviridae</taxon>
    </lineage>
</organism>
<sequence>MTDFQGTILDLLLGSESTKQSFDDIVSSVDPVNIELTFDEFIEFHNGCYSMYPLETAIFMAKYGKEEELEYEAYSKTEGAKAIEEKKEEEKKSLAAYRLMNPDPPNLFLQMSEFEKMLYKDPTVRRV</sequence>
<dbReference type="EMBL" id="MK500349">
    <property type="protein sequence ID" value="QBK87343.1"/>
    <property type="molecule type" value="Genomic_DNA"/>
</dbReference>
<protein>
    <submittedName>
        <fullName evidence="1">Uncharacterized protein</fullName>
    </submittedName>
</protein>